<dbReference type="FunFam" id="1.10.510.10:FF:000445">
    <property type="entry name" value="MDIS1-interacting receptor like kinase 2"/>
    <property type="match status" value="1"/>
</dbReference>
<keyword evidence="8 21" id="KW-0812">Transmembrane</keyword>
<comment type="catalytic activity">
    <reaction evidence="18">
        <text>L-threonyl-[protein] + ATP = O-phospho-L-threonyl-[protein] + ADP + H(+)</text>
        <dbReference type="Rhea" id="RHEA:46608"/>
        <dbReference type="Rhea" id="RHEA-COMP:11060"/>
        <dbReference type="Rhea" id="RHEA-COMP:11605"/>
        <dbReference type="ChEBI" id="CHEBI:15378"/>
        <dbReference type="ChEBI" id="CHEBI:30013"/>
        <dbReference type="ChEBI" id="CHEBI:30616"/>
        <dbReference type="ChEBI" id="CHEBI:61977"/>
        <dbReference type="ChEBI" id="CHEBI:456216"/>
        <dbReference type="EC" id="2.7.11.1"/>
    </reaction>
</comment>
<reference evidence="24" key="1">
    <citation type="journal article" date="2023" name="Plant J.">
        <title>Genome sequences and population genomics provide insights into the demographic history, inbreeding, and mutation load of two 'living fossil' tree species of Dipteronia.</title>
        <authorList>
            <person name="Feng Y."/>
            <person name="Comes H.P."/>
            <person name="Chen J."/>
            <person name="Zhu S."/>
            <person name="Lu R."/>
            <person name="Zhang X."/>
            <person name="Li P."/>
            <person name="Qiu J."/>
            <person name="Olsen K.M."/>
            <person name="Qiu Y."/>
        </authorList>
    </citation>
    <scope>NUCLEOTIDE SEQUENCE</scope>
    <source>
        <strain evidence="24">KIB01</strain>
    </source>
</reference>
<dbReference type="SMART" id="SM00365">
    <property type="entry name" value="LRR_SD22"/>
    <property type="match status" value="6"/>
</dbReference>
<evidence type="ECO:0000256" key="6">
    <source>
        <dbReference type="ARBA" id="ARBA00022614"/>
    </source>
</evidence>
<evidence type="ECO:0000256" key="2">
    <source>
        <dbReference type="ARBA" id="ARBA00004479"/>
    </source>
</evidence>
<keyword evidence="17" id="KW-0325">Glycoprotein</keyword>
<keyword evidence="14 21" id="KW-1133">Transmembrane helix</keyword>
<keyword evidence="5" id="KW-0597">Phosphoprotein</keyword>
<dbReference type="SUPFAM" id="SSF52047">
    <property type="entry name" value="RNI-like"/>
    <property type="match status" value="1"/>
</dbReference>
<evidence type="ECO:0000256" key="13">
    <source>
        <dbReference type="ARBA" id="ARBA00022840"/>
    </source>
</evidence>
<dbReference type="PROSITE" id="PS00107">
    <property type="entry name" value="PROTEIN_KINASE_ATP"/>
    <property type="match status" value="1"/>
</dbReference>
<dbReference type="Pfam" id="PF00560">
    <property type="entry name" value="LRR_1"/>
    <property type="match status" value="9"/>
</dbReference>
<evidence type="ECO:0000256" key="8">
    <source>
        <dbReference type="ARBA" id="ARBA00022692"/>
    </source>
</evidence>
<feature type="signal peptide" evidence="22">
    <location>
        <begin position="1"/>
        <end position="29"/>
    </location>
</feature>
<dbReference type="FunFam" id="3.80.10.10:FF:000095">
    <property type="entry name" value="LRR receptor-like serine/threonine-protein kinase GSO1"/>
    <property type="match status" value="1"/>
</dbReference>
<dbReference type="GO" id="GO:0005524">
    <property type="term" value="F:ATP binding"/>
    <property type="evidence" value="ECO:0007669"/>
    <property type="project" value="UniProtKB-UniRule"/>
</dbReference>
<dbReference type="GO" id="GO:0006952">
    <property type="term" value="P:defense response"/>
    <property type="evidence" value="ECO:0007669"/>
    <property type="project" value="UniProtKB-ARBA"/>
</dbReference>
<organism evidence="24 25">
    <name type="scientific">Dipteronia dyeriana</name>
    <dbReference type="NCBI Taxonomy" id="168575"/>
    <lineage>
        <taxon>Eukaryota</taxon>
        <taxon>Viridiplantae</taxon>
        <taxon>Streptophyta</taxon>
        <taxon>Embryophyta</taxon>
        <taxon>Tracheophyta</taxon>
        <taxon>Spermatophyta</taxon>
        <taxon>Magnoliopsida</taxon>
        <taxon>eudicotyledons</taxon>
        <taxon>Gunneridae</taxon>
        <taxon>Pentapetalae</taxon>
        <taxon>rosids</taxon>
        <taxon>malvids</taxon>
        <taxon>Sapindales</taxon>
        <taxon>Sapindaceae</taxon>
        <taxon>Hippocastanoideae</taxon>
        <taxon>Acereae</taxon>
        <taxon>Dipteronia</taxon>
    </lineage>
</organism>
<keyword evidence="11 20" id="KW-0547">Nucleotide-binding</keyword>
<dbReference type="FunFam" id="3.80.10.10:FF:000400">
    <property type="entry name" value="Nuclear pore complex protein NUP107"/>
    <property type="match status" value="1"/>
</dbReference>
<keyword evidence="25" id="KW-1185">Reference proteome</keyword>
<dbReference type="GO" id="GO:0051707">
    <property type="term" value="P:response to other organism"/>
    <property type="evidence" value="ECO:0007669"/>
    <property type="project" value="UniProtKB-ARBA"/>
</dbReference>
<dbReference type="Pfam" id="PF12799">
    <property type="entry name" value="LRR_4"/>
    <property type="match status" value="1"/>
</dbReference>
<accession>A0AAD9XI61</accession>
<dbReference type="FunFam" id="3.80.10.10:FF:000383">
    <property type="entry name" value="Leucine-rich repeat receptor protein kinase EMS1"/>
    <property type="match status" value="1"/>
</dbReference>
<dbReference type="GO" id="GO:0009653">
    <property type="term" value="P:anatomical structure morphogenesis"/>
    <property type="evidence" value="ECO:0007669"/>
    <property type="project" value="UniProtKB-ARBA"/>
</dbReference>
<evidence type="ECO:0000256" key="18">
    <source>
        <dbReference type="ARBA" id="ARBA00047899"/>
    </source>
</evidence>
<evidence type="ECO:0000256" key="10">
    <source>
        <dbReference type="ARBA" id="ARBA00022737"/>
    </source>
</evidence>
<feature type="chain" id="PRO_5041983561" description="non-specific serine/threonine protein kinase" evidence="22">
    <location>
        <begin position="30"/>
        <end position="1040"/>
    </location>
</feature>
<evidence type="ECO:0000256" key="22">
    <source>
        <dbReference type="SAM" id="SignalP"/>
    </source>
</evidence>
<dbReference type="GO" id="GO:0009791">
    <property type="term" value="P:post-embryonic development"/>
    <property type="evidence" value="ECO:0007669"/>
    <property type="project" value="UniProtKB-ARBA"/>
</dbReference>
<evidence type="ECO:0000256" key="14">
    <source>
        <dbReference type="ARBA" id="ARBA00022989"/>
    </source>
</evidence>
<evidence type="ECO:0000256" key="1">
    <source>
        <dbReference type="ARBA" id="ARBA00004236"/>
    </source>
</evidence>
<evidence type="ECO:0000256" key="17">
    <source>
        <dbReference type="ARBA" id="ARBA00023180"/>
    </source>
</evidence>
<evidence type="ECO:0000313" key="25">
    <source>
        <dbReference type="Proteomes" id="UP001280121"/>
    </source>
</evidence>
<dbReference type="FunFam" id="3.30.200.20:FF:000309">
    <property type="entry name" value="Leucine-rich repeat receptor protein kinase MSP1"/>
    <property type="match status" value="1"/>
</dbReference>
<dbReference type="InterPro" id="IPR011009">
    <property type="entry name" value="Kinase-like_dom_sf"/>
</dbReference>
<dbReference type="InterPro" id="IPR000719">
    <property type="entry name" value="Prot_kinase_dom"/>
</dbReference>
<dbReference type="Pfam" id="PF00069">
    <property type="entry name" value="Pkinase"/>
    <property type="match status" value="1"/>
</dbReference>
<feature type="domain" description="Protein kinase" evidence="23">
    <location>
        <begin position="768"/>
        <end position="1040"/>
    </location>
</feature>
<dbReference type="GO" id="GO:0004674">
    <property type="term" value="F:protein serine/threonine kinase activity"/>
    <property type="evidence" value="ECO:0007669"/>
    <property type="project" value="UniProtKB-KW"/>
</dbReference>
<dbReference type="InterPro" id="IPR025875">
    <property type="entry name" value="Leu-rich_rpt_4"/>
</dbReference>
<dbReference type="PANTHER" id="PTHR48053">
    <property type="entry name" value="LEUCINE RICH REPEAT FAMILY PROTEIN, EXPRESSED"/>
    <property type="match status" value="1"/>
</dbReference>
<feature type="transmembrane region" description="Helical" evidence="21">
    <location>
        <begin position="706"/>
        <end position="727"/>
    </location>
</feature>
<evidence type="ECO:0000256" key="20">
    <source>
        <dbReference type="PROSITE-ProRule" id="PRU10141"/>
    </source>
</evidence>
<evidence type="ECO:0000256" key="9">
    <source>
        <dbReference type="ARBA" id="ARBA00022729"/>
    </source>
</evidence>
<dbReference type="SMART" id="SM00369">
    <property type="entry name" value="LRR_TYP"/>
    <property type="match status" value="12"/>
</dbReference>
<evidence type="ECO:0000256" key="15">
    <source>
        <dbReference type="ARBA" id="ARBA00023136"/>
    </source>
</evidence>
<keyword evidence="16" id="KW-0675">Receptor</keyword>
<dbReference type="PRINTS" id="PR00019">
    <property type="entry name" value="LEURICHRPT"/>
</dbReference>
<dbReference type="GO" id="GO:0005886">
    <property type="term" value="C:plasma membrane"/>
    <property type="evidence" value="ECO:0007669"/>
    <property type="project" value="UniProtKB-SubCell"/>
</dbReference>
<name>A0AAD9XI61_9ROSI</name>
<evidence type="ECO:0000256" key="12">
    <source>
        <dbReference type="ARBA" id="ARBA00022777"/>
    </source>
</evidence>
<dbReference type="Pfam" id="PF13855">
    <property type="entry name" value="LRR_8"/>
    <property type="match status" value="1"/>
</dbReference>
<keyword evidence="7" id="KW-0808">Transferase</keyword>
<evidence type="ECO:0000256" key="7">
    <source>
        <dbReference type="ARBA" id="ARBA00022679"/>
    </source>
</evidence>
<feature type="binding site" evidence="20">
    <location>
        <position position="797"/>
    </location>
    <ligand>
        <name>ATP</name>
        <dbReference type="ChEBI" id="CHEBI:30616"/>
    </ligand>
</feature>
<dbReference type="SUPFAM" id="SSF56112">
    <property type="entry name" value="Protein kinase-like (PK-like)"/>
    <property type="match status" value="1"/>
</dbReference>
<dbReference type="InterPro" id="IPR001611">
    <property type="entry name" value="Leu-rich_rpt"/>
</dbReference>
<dbReference type="AlphaFoldDB" id="A0AAD9XI61"/>
<dbReference type="Gene3D" id="3.80.10.10">
    <property type="entry name" value="Ribonuclease Inhibitor"/>
    <property type="match status" value="4"/>
</dbReference>
<evidence type="ECO:0000313" key="24">
    <source>
        <dbReference type="EMBL" id="KAK2659955.1"/>
    </source>
</evidence>
<comment type="catalytic activity">
    <reaction evidence="19">
        <text>L-seryl-[protein] + ATP = O-phospho-L-seryl-[protein] + ADP + H(+)</text>
        <dbReference type="Rhea" id="RHEA:17989"/>
        <dbReference type="Rhea" id="RHEA-COMP:9863"/>
        <dbReference type="Rhea" id="RHEA-COMP:11604"/>
        <dbReference type="ChEBI" id="CHEBI:15378"/>
        <dbReference type="ChEBI" id="CHEBI:29999"/>
        <dbReference type="ChEBI" id="CHEBI:30616"/>
        <dbReference type="ChEBI" id="CHEBI:83421"/>
        <dbReference type="ChEBI" id="CHEBI:456216"/>
        <dbReference type="EC" id="2.7.11.1"/>
    </reaction>
</comment>
<dbReference type="SUPFAM" id="SSF52058">
    <property type="entry name" value="L domain-like"/>
    <property type="match status" value="1"/>
</dbReference>
<dbReference type="InterPro" id="IPR032675">
    <property type="entry name" value="LRR_dom_sf"/>
</dbReference>
<evidence type="ECO:0000256" key="19">
    <source>
        <dbReference type="ARBA" id="ARBA00048679"/>
    </source>
</evidence>
<dbReference type="InterPro" id="IPR051716">
    <property type="entry name" value="Plant_RL_S/T_kinase"/>
</dbReference>
<evidence type="ECO:0000259" key="23">
    <source>
        <dbReference type="PROSITE" id="PS50011"/>
    </source>
</evidence>
<evidence type="ECO:0000256" key="21">
    <source>
        <dbReference type="SAM" id="Phobius"/>
    </source>
</evidence>
<keyword evidence="15 21" id="KW-0472">Membrane</keyword>
<gene>
    <name evidence="24" type="ORF">Ddye_006488</name>
</gene>
<dbReference type="FunFam" id="3.80.10.10:FF:000453">
    <property type="entry name" value="Leucine-rich receptor-like protein kinase family protein"/>
    <property type="match status" value="1"/>
</dbReference>
<keyword evidence="13 20" id="KW-0067">ATP-binding</keyword>
<dbReference type="InterPro" id="IPR003591">
    <property type="entry name" value="Leu-rich_rpt_typical-subtyp"/>
</dbReference>
<sequence>MGLLSLSRVFSLVSSLLVVILHFSHIVASDSTGEAQALLKWKAILQNHNTSLLPSWTLYLVNSTNNSAHHKAKTSLCTWSGISCNHAGTVIGINLTSLSLKGRLDEFPFSLFPMLSYLDLSKNELFGTIPPQISNLSKLNYLDLSTNKLFRNIPPEIGHLINLEVLFLYANEFTGLIPEEICQLHSLSVLNLRENQLSGLFPPSVGVSFSLFPQLTSLDLRQNELFGIIPPQISNLTKLKHIDLSANKLFGNIPPEIGHLINLGILCLSENELNGLIPEEIGQLRFLFNLDLSDNQLSGFYPSIGNLSGLGYLYLYTNNFSGSIPKELGKLVSLIDFQLSDNRFTGSIPPSVVNMSHLSSLYLHNNNLTGSIPPSIGSLSNLKFLFLYSNNFIGSLPHDICQSGSLQNLTISDNHFSGPILRSLKNCTSLVRVRFNRNQLTGNIFEDFDIYPNLIFIDISHNKFYGQISSNWGKCPQLRDLRMSGNDISGTIPPEIGNSTTLGSIDFSFNHLVGDIPKDIGRLTSLNRLILNGNKLSGSIPRELGFITELEYLDLSANRLCSSIPENLDNMSKLHYLNLSCNRLSLEIPIQLGKLNQLTKLDLSHNLLRGEIPSEICNLITLEMLNLSHNNFSGLIPRNFEDMHGLTIVDISYNEFHGPIPNNKAFRDASIEELQGNKGLCGNVSGLQHCNVPVSRKHGLKKAGNIMFLLFGTLALSIGLIGIFITFRRRKRDTHEEPKDANNQETFSILTFDGRNMHEAIIQATMNFSADYCIGKGASGSVYKAEFPSGDIVAVKKLHSLHASGSETTYPKEFASEIRALSEIRHRNIVKLYGFCSHARYSYLVYRYIERGSLATILSNEGAIAELNWSRRVNVIKGVADALSYMHHNCYPPIVHRDISSKNILLDLEYEAYVSDFGIAKVLKVDSSNLTELAGTYGYVAPELAYTMKVTEKCDVYSFGVLSLEVIKGNHPKDFLFSISTSSTGNMNIGLNEVLDGRIPPPSLEVENKLKSIMKVAFLCLDVNPRCRPTMQVVSQCLCN</sequence>
<protein>
    <recommendedName>
        <fullName evidence="3">non-specific serine/threonine protein kinase</fullName>
        <ecNumber evidence="3">2.7.11.1</ecNumber>
    </recommendedName>
</protein>
<keyword evidence="9 22" id="KW-0732">Signal</keyword>
<comment type="subcellular location">
    <subcellularLocation>
        <location evidence="1">Cell membrane</location>
    </subcellularLocation>
    <subcellularLocation>
        <location evidence="2">Membrane</location>
        <topology evidence="2">Single-pass type I membrane protein</topology>
    </subcellularLocation>
</comment>
<dbReference type="PROSITE" id="PS50011">
    <property type="entry name" value="PROTEIN_KINASE_DOM"/>
    <property type="match status" value="1"/>
</dbReference>
<dbReference type="PROSITE" id="PS00109">
    <property type="entry name" value="PROTEIN_KINASE_TYR"/>
    <property type="match status" value="1"/>
</dbReference>
<evidence type="ECO:0000256" key="5">
    <source>
        <dbReference type="ARBA" id="ARBA00022553"/>
    </source>
</evidence>
<dbReference type="Gene3D" id="1.10.510.10">
    <property type="entry name" value="Transferase(Phosphotransferase) domain 1"/>
    <property type="match status" value="1"/>
</dbReference>
<keyword evidence="10" id="KW-0677">Repeat</keyword>
<keyword evidence="6" id="KW-0433">Leucine-rich repeat</keyword>
<dbReference type="InterPro" id="IPR017441">
    <property type="entry name" value="Protein_kinase_ATP_BS"/>
</dbReference>
<dbReference type="Gene3D" id="3.30.200.20">
    <property type="entry name" value="Phosphorylase Kinase, domain 1"/>
    <property type="match status" value="1"/>
</dbReference>
<dbReference type="Proteomes" id="UP001280121">
    <property type="component" value="Unassembled WGS sequence"/>
</dbReference>
<dbReference type="EMBL" id="JANJYI010000002">
    <property type="protein sequence ID" value="KAK2659955.1"/>
    <property type="molecule type" value="Genomic_DNA"/>
</dbReference>
<dbReference type="PANTHER" id="PTHR48053:SF163">
    <property type="entry name" value="MDIS1-INTERACTING RECEPTOR LIKE KINASE 2-LIKE"/>
    <property type="match status" value="1"/>
</dbReference>
<proteinExistence type="predicted"/>
<keyword evidence="4" id="KW-0723">Serine/threonine-protein kinase</keyword>
<comment type="caution">
    <text evidence="24">The sequence shown here is derived from an EMBL/GenBank/DDBJ whole genome shotgun (WGS) entry which is preliminary data.</text>
</comment>
<dbReference type="GO" id="GO:0099402">
    <property type="term" value="P:plant organ development"/>
    <property type="evidence" value="ECO:0007669"/>
    <property type="project" value="UniProtKB-ARBA"/>
</dbReference>
<dbReference type="InterPro" id="IPR008266">
    <property type="entry name" value="Tyr_kinase_AS"/>
</dbReference>
<keyword evidence="12" id="KW-0418">Kinase</keyword>
<dbReference type="EC" id="2.7.11.1" evidence="3"/>
<evidence type="ECO:0000256" key="16">
    <source>
        <dbReference type="ARBA" id="ARBA00023170"/>
    </source>
</evidence>
<evidence type="ECO:0000256" key="11">
    <source>
        <dbReference type="ARBA" id="ARBA00022741"/>
    </source>
</evidence>
<evidence type="ECO:0000256" key="4">
    <source>
        <dbReference type="ARBA" id="ARBA00022527"/>
    </source>
</evidence>
<evidence type="ECO:0000256" key="3">
    <source>
        <dbReference type="ARBA" id="ARBA00012513"/>
    </source>
</evidence>